<proteinExistence type="predicted"/>
<keyword evidence="5" id="KW-1185">Reference proteome</keyword>
<protein>
    <submittedName>
        <fullName evidence="4">Uncharacterized protein</fullName>
    </submittedName>
</protein>
<dbReference type="PRINTS" id="PR01415">
    <property type="entry name" value="ANKYRIN"/>
</dbReference>
<reference evidence="4" key="1">
    <citation type="journal article" date="2020" name="Stud. Mycol.">
        <title>101 Dothideomycetes genomes: a test case for predicting lifestyles and emergence of pathogens.</title>
        <authorList>
            <person name="Haridas S."/>
            <person name="Albert R."/>
            <person name="Binder M."/>
            <person name="Bloem J."/>
            <person name="Labutti K."/>
            <person name="Salamov A."/>
            <person name="Andreopoulos B."/>
            <person name="Baker S."/>
            <person name="Barry K."/>
            <person name="Bills G."/>
            <person name="Bluhm B."/>
            <person name="Cannon C."/>
            <person name="Castanera R."/>
            <person name="Culley D."/>
            <person name="Daum C."/>
            <person name="Ezra D."/>
            <person name="Gonzalez J."/>
            <person name="Henrissat B."/>
            <person name="Kuo A."/>
            <person name="Liang C."/>
            <person name="Lipzen A."/>
            <person name="Lutzoni F."/>
            <person name="Magnuson J."/>
            <person name="Mondo S."/>
            <person name="Nolan M."/>
            <person name="Ohm R."/>
            <person name="Pangilinan J."/>
            <person name="Park H.-J."/>
            <person name="Ramirez L."/>
            <person name="Alfaro M."/>
            <person name="Sun H."/>
            <person name="Tritt A."/>
            <person name="Yoshinaga Y."/>
            <person name="Zwiers L.-H."/>
            <person name="Turgeon B."/>
            <person name="Goodwin S."/>
            <person name="Spatafora J."/>
            <person name="Crous P."/>
            <person name="Grigoriev I."/>
        </authorList>
    </citation>
    <scope>NUCLEOTIDE SEQUENCE</scope>
    <source>
        <strain evidence="4">SCOH1-5</strain>
    </source>
</reference>
<dbReference type="SUPFAM" id="SSF48403">
    <property type="entry name" value="Ankyrin repeat"/>
    <property type="match status" value="1"/>
</dbReference>
<feature type="repeat" description="ANK" evidence="3">
    <location>
        <begin position="55"/>
        <end position="88"/>
    </location>
</feature>
<dbReference type="Proteomes" id="UP000799539">
    <property type="component" value="Unassembled WGS sequence"/>
</dbReference>
<gene>
    <name evidence="4" type="ORF">CERZMDRAFT_44048</name>
</gene>
<feature type="non-terminal residue" evidence="4">
    <location>
        <position position="1"/>
    </location>
</feature>
<dbReference type="SMART" id="SM00248">
    <property type="entry name" value="ANK"/>
    <property type="match status" value="3"/>
</dbReference>
<feature type="repeat" description="ANK" evidence="3">
    <location>
        <begin position="108"/>
        <end position="137"/>
    </location>
</feature>
<keyword evidence="1" id="KW-0677">Repeat</keyword>
<dbReference type="PROSITE" id="PS50297">
    <property type="entry name" value="ANK_REP_REGION"/>
    <property type="match status" value="3"/>
</dbReference>
<evidence type="ECO:0000256" key="2">
    <source>
        <dbReference type="ARBA" id="ARBA00023043"/>
    </source>
</evidence>
<dbReference type="Gene3D" id="1.25.40.20">
    <property type="entry name" value="Ankyrin repeat-containing domain"/>
    <property type="match status" value="1"/>
</dbReference>
<dbReference type="InterPro" id="IPR002110">
    <property type="entry name" value="Ankyrin_rpt"/>
</dbReference>
<sequence length="137" mass="14552">GTRTSCQCLNRRGVSINATDRNGRTALHIAARGDDLEPFQLLLDRDADVGAVDRYGSTALHYAAKQSGQVRVASTLIDKGVSINATDRNGRTALHNAARADNISHNPSGETALNRASRLGDEFLVGLLLDKGADINA</sequence>
<organism evidence="4 5">
    <name type="scientific">Cercospora zeae-maydis SCOH1-5</name>
    <dbReference type="NCBI Taxonomy" id="717836"/>
    <lineage>
        <taxon>Eukaryota</taxon>
        <taxon>Fungi</taxon>
        <taxon>Dikarya</taxon>
        <taxon>Ascomycota</taxon>
        <taxon>Pezizomycotina</taxon>
        <taxon>Dothideomycetes</taxon>
        <taxon>Dothideomycetidae</taxon>
        <taxon>Mycosphaerellales</taxon>
        <taxon>Mycosphaerellaceae</taxon>
        <taxon>Cercospora</taxon>
    </lineage>
</organism>
<evidence type="ECO:0000313" key="5">
    <source>
        <dbReference type="Proteomes" id="UP000799539"/>
    </source>
</evidence>
<dbReference type="OrthoDB" id="3643233at2759"/>
<dbReference type="PANTHER" id="PTHR24198">
    <property type="entry name" value="ANKYRIN REPEAT AND PROTEIN KINASE DOMAIN-CONTAINING PROTEIN"/>
    <property type="match status" value="1"/>
</dbReference>
<dbReference type="PANTHER" id="PTHR24198:SF165">
    <property type="entry name" value="ANKYRIN REPEAT-CONTAINING PROTEIN-RELATED"/>
    <property type="match status" value="1"/>
</dbReference>
<dbReference type="PROSITE" id="PS50088">
    <property type="entry name" value="ANK_REPEAT"/>
    <property type="match status" value="3"/>
</dbReference>
<evidence type="ECO:0000313" key="4">
    <source>
        <dbReference type="EMBL" id="KAF2211158.1"/>
    </source>
</evidence>
<dbReference type="AlphaFoldDB" id="A0A6A6FD30"/>
<name>A0A6A6FD30_9PEZI</name>
<dbReference type="Pfam" id="PF12796">
    <property type="entry name" value="Ank_2"/>
    <property type="match status" value="1"/>
</dbReference>
<feature type="repeat" description="ANK" evidence="3">
    <location>
        <begin position="22"/>
        <end position="54"/>
    </location>
</feature>
<dbReference type="Pfam" id="PF00023">
    <property type="entry name" value="Ank"/>
    <property type="match status" value="1"/>
</dbReference>
<evidence type="ECO:0000256" key="3">
    <source>
        <dbReference type="PROSITE-ProRule" id="PRU00023"/>
    </source>
</evidence>
<dbReference type="InterPro" id="IPR036770">
    <property type="entry name" value="Ankyrin_rpt-contain_sf"/>
</dbReference>
<evidence type="ECO:0000256" key="1">
    <source>
        <dbReference type="ARBA" id="ARBA00022737"/>
    </source>
</evidence>
<dbReference type="EMBL" id="ML992678">
    <property type="protein sequence ID" value="KAF2211158.1"/>
    <property type="molecule type" value="Genomic_DNA"/>
</dbReference>
<keyword evidence="2 3" id="KW-0040">ANK repeat</keyword>
<accession>A0A6A6FD30</accession>